<protein>
    <submittedName>
        <fullName evidence="1">Uncharacterized protein</fullName>
    </submittedName>
</protein>
<gene>
    <name evidence="1" type="ORF">GTS_47910</name>
</gene>
<evidence type="ECO:0000313" key="1">
    <source>
        <dbReference type="EMBL" id="GDY33158.1"/>
    </source>
</evidence>
<dbReference type="AlphaFoldDB" id="A0A4D4JET0"/>
<dbReference type="EMBL" id="BJFL01000035">
    <property type="protein sequence ID" value="GDY33158.1"/>
    <property type="molecule type" value="Genomic_DNA"/>
</dbReference>
<proteinExistence type="predicted"/>
<comment type="caution">
    <text evidence="1">The sequence shown here is derived from an EMBL/GenBank/DDBJ whole genome shotgun (WGS) entry which is preliminary data.</text>
</comment>
<reference evidence="2" key="1">
    <citation type="submission" date="2019-04" db="EMBL/GenBank/DDBJ databases">
        <title>Draft genome sequence of Pseudonocardiaceae bacterium SL3-2-4.</title>
        <authorList>
            <person name="Ningsih F."/>
            <person name="Yokota A."/>
            <person name="Sakai Y."/>
            <person name="Nanatani K."/>
            <person name="Yabe S."/>
            <person name="Oetari A."/>
            <person name="Sjamsuridzal W."/>
        </authorList>
    </citation>
    <scope>NUCLEOTIDE SEQUENCE [LARGE SCALE GENOMIC DNA]</scope>
    <source>
        <strain evidence="2">SL3-2-4</strain>
    </source>
</reference>
<keyword evidence="2" id="KW-1185">Reference proteome</keyword>
<sequence length="85" mass="8861">MSPTAGRTVLSPWGGVTAPVLVLVRLRRGVVGERARVVHIVPFPATGEVPESLTAYCGGARPARQVAGYRRKRAKPARLGGTGSG</sequence>
<organism evidence="1 2">
    <name type="scientific">Gandjariella thermophila</name>
    <dbReference type="NCBI Taxonomy" id="1931992"/>
    <lineage>
        <taxon>Bacteria</taxon>
        <taxon>Bacillati</taxon>
        <taxon>Actinomycetota</taxon>
        <taxon>Actinomycetes</taxon>
        <taxon>Pseudonocardiales</taxon>
        <taxon>Pseudonocardiaceae</taxon>
        <taxon>Gandjariella</taxon>
    </lineage>
</organism>
<accession>A0A4D4JET0</accession>
<name>A0A4D4JET0_9PSEU</name>
<dbReference type="Proteomes" id="UP000298860">
    <property type="component" value="Unassembled WGS sequence"/>
</dbReference>
<evidence type="ECO:0000313" key="2">
    <source>
        <dbReference type="Proteomes" id="UP000298860"/>
    </source>
</evidence>